<dbReference type="AlphaFoldDB" id="A0AAV9Z282"/>
<dbReference type="Proteomes" id="UP001362999">
    <property type="component" value="Unassembled WGS sequence"/>
</dbReference>
<sequence>MIQILDISIMSESNTFGDLGRFVNLRFLRIRIDPEGADPRLLYPSFKWLHVQDANPEDYAELDFVLASFPLHIMVELEIELEDGDADDDDYSLGSLLEHPFDSFPRLRVCTAYRSDKQITARWRHCQTCNFWHHLPPSRTRSPIVDMHRMRHLRLRAAGLFEIRFAL</sequence>
<organism evidence="1 2">
    <name type="scientific">Favolaschia claudopus</name>
    <dbReference type="NCBI Taxonomy" id="2862362"/>
    <lineage>
        <taxon>Eukaryota</taxon>
        <taxon>Fungi</taxon>
        <taxon>Dikarya</taxon>
        <taxon>Basidiomycota</taxon>
        <taxon>Agaricomycotina</taxon>
        <taxon>Agaricomycetes</taxon>
        <taxon>Agaricomycetidae</taxon>
        <taxon>Agaricales</taxon>
        <taxon>Marasmiineae</taxon>
        <taxon>Mycenaceae</taxon>
        <taxon>Favolaschia</taxon>
    </lineage>
</organism>
<proteinExistence type="predicted"/>
<feature type="non-terminal residue" evidence="1">
    <location>
        <position position="167"/>
    </location>
</feature>
<protein>
    <submittedName>
        <fullName evidence="1">Uncharacterized protein</fullName>
    </submittedName>
</protein>
<accession>A0AAV9Z282</accession>
<reference evidence="1 2" key="1">
    <citation type="journal article" date="2024" name="J Genomics">
        <title>Draft genome sequencing and assembly of Favolaschia claudopus CIRM-BRFM 2984 isolated from oak limbs.</title>
        <authorList>
            <person name="Navarro D."/>
            <person name="Drula E."/>
            <person name="Chaduli D."/>
            <person name="Cazenave R."/>
            <person name="Ahrendt S."/>
            <person name="Wang J."/>
            <person name="Lipzen A."/>
            <person name="Daum C."/>
            <person name="Barry K."/>
            <person name="Grigoriev I.V."/>
            <person name="Favel A."/>
            <person name="Rosso M.N."/>
            <person name="Martin F."/>
        </authorList>
    </citation>
    <scope>NUCLEOTIDE SEQUENCE [LARGE SCALE GENOMIC DNA]</scope>
    <source>
        <strain evidence="1 2">CIRM-BRFM 2984</strain>
    </source>
</reference>
<dbReference type="EMBL" id="JAWWNJ010000233">
    <property type="protein sequence ID" value="KAK6969135.1"/>
    <property type="molecule type" value="Genomic_DNA"/>
</dbReference>
<comment type="caution">
    <text evidence="1">The sequence shown here is derived from an EMBL/GenBank/DDBJ whole genome shotgun (WGS) entry which is preliminary data.</text>
</comment>
<gene>
    <name evidence="1" type="ORF">R3P38DRAFT_3380370</name>
</gene>
<name>A0AAV9Z282_9AGAR</name>
<keyword evidence="2" id="KW-1185">Reference proteome</keyword>
<evidence type="ECO:0000313" key="1">
    <source>
        <dbReference type="EMBL" id="KAK6969135.1"/>
    </source>
</evidence>
<evidence type="ECO:0000313" key="2">
    <source>
        <dbReference type="Proteomes" id="UP001362999"/>
    </source>
</evidence>